<dbReference type="Proteomes" id="UP000823749">
    <property type="component" value="Chromosome 9"/>
</dbReference>
<dbReference type="AlphaFoldDB" id="A0AAV6IUP2"/>
<dbReference type="InterPro" id="IPR045034">
    <property type="entry name" value="O-acyltransferase_WSD1-like"/>
</dbReference>
<dbReference type="GO" id="GO:0019432">
    <property type="term" value="P:triglyceride biosynthetic process"/>
    <property type="evidence" value="ECO:0007669"/>
    <property type="project" value="TreeGrafter"/>
</dbReference>
<comment type="caution">
    <text evidence="1">The sequence shown here is derived from an EMBL/GenBank/DDBJ whole genome shotgun (WGS) entry which is preliminary data.</text>
</comment>
<dbReference type="PANTHER" id="PTHR31650">
    <property type="entry name" value="O-ACYLTRANSFERASE (WSD1-LIKE) FAMILY PROTEIN"/>
    <property type="match status" value="1"/>
</dbReference>
<name>A0AAV6IUP2_9ERIC</name>
<dbReference type="GO" id="GO:0008374">
    <property type="term" value="F:O-acyltransferase activity"/>
    <property type="evidence" value="ECO:0007669"/>
    <property type="project" value="InterPro"/>
</dbReference>
<proteinExistence type="predicted"/>
<evidence type="ECO:0000313" key="1">
    <source>
        <dbReference type="EMBL" id="KAG5531670.1"/>
    </source>
</evidence>
<evidence type="ECO:0000313" key="2">
    <source>
        <dbReference type="Proteomes" id="UP000823749"/>
    </source>
</evidence>
<dbReference type="GO" id="GO:0005886">
    <property type="term" value="C:plasma membrane"/>
    <property type="evidence" value="ECO:0007669"/>
    <property type="project" value="TreeGrafter"/>
</dbReference>
<reference evidence="1" key="1">
    <citation type="submission" date="2020-08" db="EMBL/GenBank/DDBJ databases">
        <title>Plant Genome Project.</title>
        <authorList>
            <person name="Zhang R.-G."/>
        </authorList>
    </citation>
    <scope>NUCLEOTIDE SEQUENCE</scope>
    <source>
        <strain evidence="1">WSP0</strain>
        <tissue evidence="1">Leaf</tissue>
    </source>
</reference>
<accession>A0AAV6IUP2</accession>
<protein>
    <submittedName>
        <fullName evidence="1">Uncharacterized protein</fullName>
    </submittedName>
</protein>
<dbReference type="EMBL" id="JACTNZ010000009">
    <property type="protein sequence ID" value="KAG5531670.1"/>
    <property type="molecule type" value="Genomic_DNA"/>
</dbReference>
<sequence>MNQIIHCIIGCKNPIDAAAVKSEITKSSMIQHPRFSSLTVRNSRGREHWRKTQIDVDRHVIVVEDLVSDADDEEVVNDYVTDLVAAQPRQAAVGGLVHNFVVSFVS</sequence>
<gene>
    <name evidence="1" type="ORF">RHGRI_026329</name>
</gene>
<keyword evidence="2" id="KW-1185">Reference proteome</keyword>
<dbReference type="PANTHER" id="PTHR31650:SF41">
    <property type="entry name" value="O-ACYLTRANSFERASE WSD1-LIKE ISOFORM X1"/>
    <property type="match status" value="1"/>
</dbReference>
<organism evidence="1 2">
    <name type="scientific">Rhododendron griersonianum</name>
    <dbReference type="NCBI Taxonomy" id="479676"/>
    <lineage>
        <taxon>Eukaryota</taxon>
        <taxon>Viridiplantae</taxon>
        <taxon>Streptophyta</taxon>
        <taxon>Embryophyta</taxon>
        <taxon>Tracheophyta</taxon>
        <taxon>Spermatophyta</taxon>
        <taxon>Magnoliopsida</taxon>
        <taxon>eudicotyledons</taxon>
        <taxon>Gunneridae</taxon>
        <taxon>Pentapetalae</taxon>
        <taxon>asterids</taxon>
        <taxon>Ericales</taxon>
        <taxon>Ericaceae</taxon>
        <taxon>Ericoideae</taxon>
        <taxon>Rhodoreae</taxon>
        <taxon>Rhododendron</taxon>
    </lineage>
</organism>